<comment type="caution">
    <text evidence="4">The sequence shown here is derived from an EMBL/GenBank/DDBJ whole genome shotgun (WGS) entry which is preliminary data.</text>
</comment>
<keyword evidence="1" id="KW-0808">Transferase</keyword>
<feature type="domain" description="N-acetyltransferase" evidence="3">
    <location>
        <begin position="26"/>
        <end position="167"/>
    </location>
</feature>
<dbReference type="InterPro" id="IPR016181">
    <property type="entry name" value="Acyl_CoA_acyltransferase"/>
</dbReference>
<dbReference type="Proteomes" id="UP001296993">
    <property type="component" value="Unassembled WGS sequence"/>
</dbReference>
<sequence length="171" mass="19191">MSTTSPQSSREQVVVRAALDDPRAEPLIAGLTLEYTQRYGDFFGGTEEEMQRYPAAEFAAPIGSLLLLQERGQTIAGGAFRRYKAGIAEFKRIWTHEDHRRRGLARMVLNALEEEALNYGYQSVYLTTGPRQPEAVRLYLNAGYTPLFDLEADFETVGHLPFTKELVTSVA</sequence>
<keyword evidence="5" id="KW-1185">Reference proteome</keyword>
<dbReference type="PANTHER" id="PTHR43877:SF2">
    <property type="entry name" value="AMINOALKYLPHOSPHONATE N-ACETYLTRANSFERASE-RELATED"/>
    <property type="match status" value="1"/>
</dbReference>
<evidence type="ECO:0000313" key="5">
    <source>
        <dbReference type="Proteomes" id="UP001296993"/>
    </source>
</evidence>
<protein>
    <submittedName>
        <fullName evidence="4">GNAT superfamily N-acetyltransferase</fullName>
    </submittedName>
</protein>
<gene>
    <name evidence="4" type="ORF">JOF47_002730</name>
</gene>
<keyword evidence="2" id="KW-0012">Acyltransferase</keyword>
<evidence type="ECO:0000256" key="1">
    <source>
        <dbReference type="ARBA" id="ARBA00022679"/>
    </source>
</evidence>
<dbReference type="PROSITE" id="PS51186">
    <property type="entry name" value="GNAT"/>
    <property type="match status" value="1"/>
</dbReference>
<dbReference type="SUPFAM" id="SSF55729">
    <property type="entry name" value="Acyl-CoA N-acyltransferases (Nat)"/>
    <property type="match status" value="1"/>
</dbReference>
<evidence type="ECO:0000259" key="3">
    <source>
        <dbReference type="PROSITE" id="PS51186"/>
    </source>
</evidence>
<proteinExistence type="predicted"/>
<dbReference type="InterPro" id="IPR050832">
    <property type="entry name" value="Bact_Acetyltransf"/>
</dbReference>
<organism evidence="4 5">
    <name type="scientific">Paeniglutamicibacter kerguelensis</name>
    <dbReference type="NCBI Taxonomy" id="254788"/>
    <lineage>
        <taxon>Bacteria</taxon>
        <taxon>Bacillati</taxon>
        <taxon>Actinomycetota</taxon>
        <taxon>Actinomycetes</taxon>
        <taxon>Micrococcales</taxon>
        <taxon>Micrococcaceae</taxon>
        <taxon>Paeniglutamicibacter</taxon>
    </lineage>
</organism>
<dbReference type="Pfam" id="PF00583">
    <property type="entry name" value="Acetyltransf_1"/>
    <property type="match status" value="1"/>
</dbReference>
<evidence type="ECO:0000313" key="4">
    <source>
        <dbReference type="EMBL" id="MBP2387219.1"/>
    </source>
</evidence>
<accession>A0ABS4XHS9</accession>
<evidence type="ECO:0000256" key="2">
    <source>
        <dbReference type="ARBA" id="ARBA00023315"/>
    </source>
</evidence>
<dbReference type="RefSeq" id="WP_209999387.1">
    <property type="nucleotide sequence ID" value="NZ_BAAAJY010000005.1"/>
</dbReference>
<dbReference type="PANTHER" id="PTHR43877">
    <property type="entry name" value="AMINOALKYLPHOSPHONATE N-ACETYLTRANSFERASE-RELATED-RELATED"/>
    <property type="match status" value="1"/>
</dbReference>
<dbReference type="InterPro" id="IPR000182">
    <property type="entry name" value="GNAT_dom"/>
</dbReference>
<reference evidence="4 5" key="1">
    <citation type="submission" date="2021-03" db="EMBL/GenBank/DDBJ databases">
        <title>Sequencing the genomes of 1000 actinobacteria strains.</title>
        <authorList>
            <person name="Klenk H.-P."/>
        </authorList>
    </citation>
    <scope>NUCLEOTIDE SEQUENCE [LARGE SCALE GENOMIC DNA]</scope>
    <source>
        <strain evidence="4 5">DSM 15797</strain>
    </source>
</reference>
<name>A0ABS4XHS9_9MICC</name>
<dbReference type="Gene3D" id="3.40.630.30">
    <property type="match status" value="1"/>
</dbReference>
<dbReference type="CDD" id="cd04301">
    <property type="entry name" value="NAT_SF"/>
    <property type="match status" value="1"/>
</dbReference>
<dbReference type="EMBL" id="JAGIOF010000001">
    <property type="protein sequence ID" value="MBP2387219.1"/>
    <property type="molecule type" value="Genomic_DNA"/>
</dbReference>